<dbReference type="EMBL" id="UINC01213396">
    <property type="protein sequence ID" value="SVE38150.1"/>
    <property type="molecule type" value="Genomic_DNA"/>
</dbReference>
<evidence type="ECO:0000313" key="1">
    <source>
        <dbReference type="EMBL" id="SVE38150.1"/>
    </source>
</evidence>
<dbReference type="AlphaFoldDB" id="A0A383D1G6"/>
<protein>
    <submittedName>
        <fullName evidence="1">Uncharacterized protein</fullName>
    </submittedName>
</protein>
<reference evidence="1" key="1">
    <citation type="submission" date="2018-05" db="EMBL/GenBank/DDBJ databases">
        <authorList>
            <person name="Lanie J.A."/>
            <person name="Ng W.-L."/>
            <person name="Kazmierczak K.M."/>
            <person name="Andrzejewski T.M."/>
            <person name="Davidsen T.M."/>
            <person name="Wayne K.J."/>
            <person name="Tettelin H."/>
            <person name="Glass J.I."/>
            <person name="Rusch D."/>
            <person name="Podicherti R."/>
            <person name="Tsui H.-C.T."/>
            <person name="Winkler M.E."/>
        </authorList>
    </citation>
    <scope>NUCLEOTIDE SEQUENCE</scope>
</reference>
<organism evidence="1">
    <name type="scientific">marine metagenome</name>
    <dbReference type="NCBI Taxonomy" id="408172"/>
    <lineage>
        <taxon>unclassified sequences</taxon>
        <taxon>metagenomes</taxon>
        <taxon>ecological metagenomes</taxon>
    </lineage>
</organism>
<sequence>PPASATPLILNTFSQSRSYPLNQRLCC</sequence>
<accession>A0A383D1G6</accession>
<feature type="non-terminal residue" evidence="1">
    <location>
        <position position="1"/>
    </location>
</feature>
<proteinExistence type="predicted"/>
<feature type="non-terminal residue" evidence="1">
    <location>
        <position position="27"/>
    </location>
</feature>
<gene>
    <name evidence="1" type="ORF">METZ01_LOCUS491004</name>
</gene>
<name>A0A383D1G6_9ZZZZ</name>